<accession>A0A1S2UI41</accession>
<dbReference type="InterPro" id="IPR053167">
    <property type="entry name" value="Spore_coat_component"/>
</dbReference>
<keyword evidence="2" id="KW-0946">Virion</keyword>
<dbReference type="RefSeq" id="WP_071487131.1">
    <property type="nucleotide sequence ID" value="NZ_FNTS01000002.1"/>
</dbReference>
<evidence type="ECO:0000313" key="4">
    <source>
        <dbReference type="Proteomes" id="UP000181661"/>
    </source>
</evidence>
<dbReference type="Proteomes" id="UP000181661">
    <property type="component" value="Unassembled WGS sequence"/>
</dbReference>
<reference evidence="3 5" key="2">
    <citation type="submission" date="2016-10" db="EMBL/GenBank/DDBJ databases">
        <authorList>
            <person name="Varghese N."/>
            <person name="Submissions S."/>
        </authorList>
    </citation>
    <scope>NUCLEOTIDE SEQUENCE [LARGE SCALE GENOMIC DNA]</scope>
    <source>
        <strain evidence="3 5">BS2773</strain>
    </source>
</reference>
<evidence type="ECO:0000313" key="3">
    <source>
        <dbReference type="EMBL" id="SED44027.1"/>
    </source>
</evidence>
<evidence type="ECO:0000313" key="2">
    <source>
        <dbReference type="EMBL" id="OIN45538.1"/>
    </source>
</evidence>
<dbReference type="OrthoDB" id="6506871at2"/>
<gene>
    <name evidence="2" type="ORF">BFL40_28875</name>
    <name evidence="3" type="ORF">SAMN04515675_1135</name>
</gene>
<dbReference type="SMART" id="SM00972">
    <property type="entry name" value="SCPU"/>
    <property type="match status" value="1"/>
</dbReference>
<sequence>MNRAGWAALAVCFGWGMPVSLLAVTSQSFQVSATITPGCLVVGGGTNYGSLAFGTYSALSTSTVSVALSSGVTLQCTPGVTLNMTVDGGLHNSSGRRMQLNSGSALVAYSLFQDAALSQSLGVSQSVSVAYSNANNITLPIYGRVQLPGNQPGGTYSDTLQVQLSW</sequence>
<feature type="domain" description="Spore coat protein U/FanG" evidence="1">
    <location>
        <begin position="27"/>
        <end position="162"/>
    </location>
</feature>
<comment type="caution">
    <text evidence="2">The sequence shown here is derived from an EMBL/GenBank/DDBJ whole genome shotgun (WGS) entry which is preliminary data.</text>
</comment>
<dbReference type="EMBL" id="MDDR01000057">
    <property type="protein sequence ID" value="OIN45538.1"/>
    <property type="molecule type" value="Genomic_DNA"/>
</dbReference>
<keyword evidence="2" id="KW-0167">Capsid protein</keyword>
<keyword evidence="5" id="KW-1185">Reference proteome</keyword>
<dbReference type="AlphaFoldDB" id="A0A1S2UI41"/>
<proteinExistence type="predicted"/>
<dbReference type="Proteomes" id="UP000182179">
    <property type="component" value="Unassembled WGS sequence"/>
</dbReference>
<reference evidence="2 4" key="1">
    <citation type="submission" date="2016-08" db="EMBL/GenBank/DDBJ databases">
        <title>Draft genome sequence of Pseudomonas costantinii LMG 22119, type strain isolated from cultivated mushroom (Agaricus bisporus) sporophores.</title>
        <authorList>
            <person name="Tambong J.T."/>
        </authorList>
    </citation>
    <scope>NUCLEOTIDE SEQUENCE [LARGE SCALE GENOMIC DNA]</scope>
    <source>
        <strain evidence="2 4">LMG 22119</strain>
    </source>
</reference>
<protein>
    <submittedName>
        <fullName evidence="2 3">Spore coat protein</fullName>
    </submittedName>
</protein>
<dbReference type="InterPro" id="IPR007893">
    <property type="entry name" value="Spore_coat_U/FanG"/>
</dbReference>
<dbReference type="EMBL" id="FNTS01000002">
    <property type="protein sequence ID" value="SED44027.1"/>
    <property type="molecule type" value="Genomic_DNA"/>
</dbReference>
<name>A0A1S2UI41_9PSED</name>
<evidence type="ECO:0000313" key="5">
    <source>
        <dbReference type="Proteomes" id="UP000182179"/>
    </source>
</evidence>
<organism evidence="2 4">
    <name type="scientific">Pseudomonas costantinii</name>
    <dbReference type="NCBI Taxonomy" id="168469"/>
    <lineage>
        <taxon>Bacteria</taxon>
        <taxon>Pseudomonadati</taxon>
        <taxon>Pseudomonadota</taxon>
        <taxon>Gammaproteobacteria</taxon>
        <taxon>Pseudomonadales</taxon>
        <taxon>Pseudomonadaceae</taxon>
        <taxon>Pseudomonas</taxon>
    </lineage>
</organism>
<evidence type="ECO:0000259" key="1">
    <source>
        <dbReference type="Pfam" id="PF05229"/>
    </source>
</evidence>
<dbReference type="PANTHER" id="PTHR37089">
    <property type="entry name" value="PROTEIN U-RELATED"/>
    <property type="match status" value="1"/>
</dbReference>
<dbReference type="Pfam" id="PF05229">
    <property type="entry name" value="SCPU"/>
    <property type="match status" value="1"/>
</dbReference>